<evidence type="ECO:0000256" key="2">
    <source>
        <dbReference type="ARBA" id="ARBA00022448"/>
    </source>
</evidence>
<keyword evidence="5 8" id="KW-0812">Transmembrane</keyword>
<evidence type="ECO:0000256" key="3">
    <source>
        <dbReference type="ARBA" id="ARBA00022475"/>
    </source>
</evidence>
<dbReference type="EMBL" id="FMJD01000008">
    <property type="protein sequence ID" value="SCM77294.1"/>
    <property type="molecule type" value="Genomic_DNA"/>
</dbReference>
<proteinExistence type="predicted"/>
<evidence type="ECO:0000256" key="6">
    <source>
        <dbReference type="ARBA" id="ARBA00022989"/>
    </source>
</evidence>
<evidence type="ECO:0000256" key="1">
    <source>
        <dbReference type="ARBA" id="ARBA00004651"/>
    </source>
</evidence>
<dbReference type="AlphaFoldDB" id="A0A212LIC3"/>
<evidence type="ECO:0000256" key="5">
    <source>
        <dbReference type="ARBA" id="ARBA00022692"/>
    </source>
</evidence>
<comment type="subcellular location">
    <subcellularLocation>
        <location evidence="1">Cell membrane</location>
        <topology evidence="1">Multi-pass membrane protein</topology>
    </subcellularLocation>
</comment>
<feature type="transmembrane region" description="Helical" evidence="8">
    <location>
        <begin position="148"/>
        <end position="166"/>
    </location>
</feature>
<keyword evidence="2" id="KW-0813">Transport</keyword>
<dbReference type="RefSeq" id="WP_288197217.1">
    <property type="nucleotide sequence ID" value="NZ_LT608334.1"/>
</dbReference>
<protein>
    <submittedName>
        <fullName evidence="9">Sugar ABC transporter permease</fullName>
    </submittedName>
</protein>
<dbReference type="PANTHER" id="PTHR32196:SF21">
    <property type="entry name" value="ABC TRANSPORTER PERMEASE PROTEIN YPHD-RELATED"/>
    <property type="match status" value="1"/>
</dbReference>
<reference evidence="9" key="1">
    <citation type="submission" date="2016-08" db="EMBL/GenBank/DDBJ databases">
        <authorList>
            <person name="Seilhamer J.J."/>
        </authorList>
    </citation>
    <scope>NUCLEOTIDE SEQUENCE</scope>
    <source>
        <strain evidence="9">86</strain>
    </source>
</reference>
<dbReference type="Pfam" id="PF02653">
    <property type="entry name" value="BPD_transp_2"/>
    <property type="match status" value="1"/>
</dbReference>
<keyword evidence="3" id="KW-1003">Cell membrane</keyword>
<evidence type="ECO:0000313" key="9">
    <source>
        <dbReference type="EMBL" id="SCM77294.1"/>
    </source>
</evidence>
<feature type="transmembrane region" description="Helical" evidence="8">
    <location>
        <begin position="119"/>
        <end position="141"/>
    </location>
</feature>
<organism evidence="9">
    <name type="scientific">uncultured Pleomorphomonas sp</name>
    <dbReference type="NCBI Taxonomy" id="442121"/>
    <lineage>
        <taxon>Bacteria</taxon>
        <taxon>Pseudomonadati</taxon>
        <taxon>Pseudomonadota</taxon>
        <taxon>Alphaproteobacteria</taxon>
        <taxon>Hyphomicrobiales</taxon>
        <taxon>Pleomorphomonadaceae</taxon>
        <taxon>Pleomorphomonas</taxon>
        <taxon>environmental samples</taxon>
    </lineage>
</organism>
<dbReference type="CDD" id="cd06579">
    <property type="entry name" value="TM_PBP1_transp_AraH_like"/>
    <property type="match status" value="1"/>
</dbReference>
<dbReference type="GO" id="GO:0022857">
    <property type="term" value="F:transmembrane transporter activity"/>
    <property type="evidence" value="ECO:0007669"/>
    <property type="project" value="InterPro"/>
</dbReference>
<feature type="transmembrane region" description="Helical" evidence="8">
    <location>
        <begin position="261"/>
        <end position="280"/>
    </location>
</feature>
<feature type="transmembrane region" description="Helical" evidence="8">
    <location>
        <begin position="238"/>
        <end position="255"/>
    </location>
</feature>
<dbReference type="InterPro" id="IPR001851">
    <property type="entry name" value="ABC_transp_permease"/>
</dbReference>
<accession>A0A212LIC3</accession>
<feature type="transmembrane region" description="Helical" evidence="8">
    <location>
        <begin position="38"/>
        <end position="59"/>
    </location>
</feature>
<keyword evidence="6 8" id="KW-1133">Transmembrane helix</keyword>
<feature type="transmembrane region" description="Helical" evidence="8">
    <location>
        <begin position="186"/>
        <end position="207"/>
    </location>
</feature>
<keyword evidence="4" id="KW-0997">Cell inner membrane</keyword>
<feature type="transmembrane region" description="Helical" evidence="8">
    <location>
        <begin position="71"/>
        <end position="89"/>
    </location>
</feature>
<evidence type="ECO:0000256" key="8">
    <source>
        <dbReference type="SAM" id="Phobius"/>
    </source>
</evidence>
<evidence type="ECO:0000256" key="4">
    <source>
        <dbReference type="ARBA" id="ARBA00022519"/>
    </source>
</evidence>
<feature type="transmembrane region" description="Helical" evidence="8">
    <location>
        <begin position="292"/>
        <end position="309"/>
    </location>
</feature>
<gene>
    <name evidence="9" type="ORF">KL86PLE_41099</name>
</gene>
<sequence length="344" mass="36268">MTNQSQGKETTMTEITSAPGVPVAAPASRWSRERIVSLLLDQSTLIVFVAMLVIAAMLTDRFYTFENFTNIMRQCVPLGVVSLGLLFVILTGGIDLSVGSLMAIVSVVVALSIPTYGLFGALILGLLTGTFFGAISGALVAYFRIAPFIATLAVMTIARGAGLIISKGQPEFINDDGFNDFGIASFLGLPTTVYVLLICFAVALFLYKKTVFGRLVISIGSNEIATRFAGIRVERYKFGVYLISGFACAVAGIIASTRTGVGSPILAIGFELDAIAAVVVGGASLAGGRGRVFNTIIGALILSVISNVMNLLNIPGYHQQVVKGIIIVLAVLLESLKLRLSSRS</sequence>
<dbReference type="GO" id="GO:0005886">
    <property type="term" value="C:plasma membrane"/>
    <property type="evidence" value="ECO:0007669"/>
    <property type="project" value="UniProtKB-SubCell"/>
</dbReference>
<evidence type="ECO:0000256" key="7">
    <source>
        <dbReference type="ARBA" id="ARBA00023136"/>
    </source>
</evidence>
<name>A0A212LIC3_9HYPH</name>
<dbReference type="PANTHER" id="PTHR32196">
    <property type="entry name" value="ABC TRANSPORTER PERMEASE PROTEIN YPHD-RELATED-RELATED"/>
    <property type="match status" value="1"/>
</dbReference>
<keyword evidence="7 8" id="KW-0472">Membrane</keyword>